<dbReference type="FunFam" id="1.10.238.10:FF:000336">
    <property type="entry name" value="HLH domain-containing protein"/>
    <property type="match status" value="1"/>
</dbReference>
<evidence type="ECO:0000313" key="9">
    <source>
        <dbReference type="WormBase" id="SRAE_2000421800"/>
    </source>
</evidence>
<dbReference type="PROSITE" id="PS50222">
    <property type="entry name" value="EF_HAND_2"/>
    <property type="match status" value="4"/>
</dbReference>
<dbReference type="InterPro" id="IPR002048">
    <property type="entry name" value="EF_hand_dom"/>
</dbReference>
<dbReference type="Gene3D" id="1.10.238.10">
    <property type="entry name" value="EF-hand"/>
    <property type="match status" value="2"/>
</dbReference>
<dbReference type="CTD" id="36381940"/>
<evidence type="ECO:0000313" key="8">
    <source>
        <dbReference type="WBParaSite" id="SRAE_2000421800.1"/>
    </source>
</evidence>
<dbReference type="PROSITE" id="PS00018">
    <property type="entry name" value="EF_HAND_1"/>
    <property type="match status" value="2"/>
</dbReference>
<dbReference type="PANTHER" id="PTHR23048:SF59">
    <property type="entry name" value="EF-HAND SUPERFAMILY PROTEIN"/>
    <property type="match status" value="1"/>
</dbReference>
<evidence type="ECO:0000259" key="5">
    <source>
        <dbReference type="PROSITE" id="PS50222"/>
    </source>
</evidence>
<dbReference type="EMBL" id="LN609529">
    <property type="protein sequence ID" value="CEF69570.1"/>
    <property type="molecule type" value="Genomic_DNA"/>
</dbReference>
<feature type="compositionally biased region" description="Polar residues" evidence="4">
    <location>
        <begin position="1"/>
        <end position="10"/>
    </location>
</feature>
<feature type="domain" description="EF-hand" evidence="5">
    <location>
        <begin position="146"/>
        <end position="181"/>
    </location>
</feature>
<gene>
    <name evidence="6 8 9" type="ORF">SRAE_2000421800</name>
</gene>
<evidence type="ECO:0000256" key="3">
    <source>
        <dbReference type="ARBA" id="ARBA00022837"/>
    </source>
</evidence>
<dbReference type="InterPro" id="IPR011992">
    <property type="entry name" value="EF-hand-dom_pair"/>
</dbReference>
<name>A0A090LPU5_STRRB</name>
<evidence type="ECO:0000313" key="6">
    <source>
        <dbReference type="EMBL" id="CEF69570.1"/>
    </source>
</evidence>
<dbReference type="InterPro" id="IPR018247">
    <property type="entry name" value="EF_Hand_1_Ca_BS"/>
</dbReference>
<feature type="region of interest" description="Disordered" evidence="4">
    <location>
        <begin position="1"/>
        <end position="30"/>
    </location>
</feature>
<dbReference type="AlphaFoldDB" id="A0A090LPU5"/>
<evidence type="ECO:0000256" key="2">
    <source>
        <dbReference type="ARBA" id="ARBA00022737"/>
    </source>
</evidence>
<evidence type="ECO:0000256" key="4">
    <source>
        <dbReference type="SAM" id="MobiDB-lite"/>
    </source>
</evidence>
<dbReference type="SMART" id="SM00054">
    <property type="entry name" value="EFh"/>
    <property type="match status" value="4"/>
</dbReference>
<dbReference type="RefSeq" id="XP_024508770.1">
    <property type="nucleotide sequence ID" value="XM_024643061.1"/>
</dbReference>
<accession>A0A090LPU5</accession>
<dbReference type="GO" id="GO:0016460">
    <property type="term" value="C:myosin II complex"/>
    <property type="evidence" value="ECO:0007669"/>
    <property type="project" value="TreeGrafter"/>
</dbReference>
<feature type="domain" description="EF-hand" evidence="5">
    <location>
        <begin position="182"/>
        <end position="217"/>
    </location>
</feature>
<dbReference type="GO" id="GO:0005509">
    <property type="term" value="F:calcium ion binding"/>
    <property type="evidence" value="ECO:0007669"/>
    <property type="project" value="InterPro"/>
</dbReference>
<evidence type="ECO:0000313" key="7">
    <source>
        <dbReference type="Proteomes" id="UP000035682"/>
    </source>
</evidence>
<feature type="domain" description="EF-hand" evidence="5">
    <location>
        <begin position="108"/>
        <end position="143"/>
    </location>
</feature>
<organism evidence="6">
    <name type="scientific">Strongyloides ratti</name>
    <name type="common">Parasitic roundworm</name>
    <dbReference type="NCBI Taxonomy" id="34506"/>
    <lineage>
        <taxon>Eukaryota</taxon>
        <taxon>Metazoa</taxon>
        <taxon>Ecdysozoa</taxon>
        <taxon>Nematoda</taxon>
        <taxon>Chromadorea</taxon>
        <taxon>Rhabditida</taxon>
        <taxon>Tylenchina</taxon>
        <taxon>Panagrolaimomorpha</taxon>
        <taxon>Strongyloidoidea</taxon>
        <taxon>Strongyloididae</taxon>
        <taxon>Strongyloides</taxon>
    </lineage>
</organism>
<protein>
    <submittedName>
        <fullName evidence="6 8">Calmodulin-like protein 3</fullName>
    </submittedName>
</protein>
<dbReference type="GeneID" id="36381940"/>
<evidence type="ECO:0000256" key="1">
    <source>
        <dbReference type="ARBA" id="ARBA00022723"/>
    </source>
</evidence>
<proteinExistence type="predicted"/>
<reference evidence="8" key="2">
    <citation type="submission" date="2020-12" db="UniProtKB">
        <authorList>
            <consortium name="WormBaseParasite"/>
        </authorList>
    </citation>
    <scope>IDENTIFICATION</scope>
</reference>
<dbReference type="WBParaSite" id="SRAE_2000421800.1">
    <property type="protein sequence ID" value="SRAE_2000421800.1"/>
    <property type="gene ID" value="WBGene00264447"/>
</dbReference>
<dbReference type="FunFam" id="1.10.238.10:FF:000355">
    <property type="entry name" value="Uncharacterized calcium-binding protein B0563.7"/>
    <property type="match status" value="1"/>
</dbReference>
<sequence>MKNPSVSSLTIRRPSALKKQTPISSIRSSAKLPGPFSTNMRLKSIEHIGLNLGAVDLSTEPLITDLTKYTQEELLEYRAVFNMFDADRSGAIGLDELEKAVRDLGLDPTVEDLKKIIEEVDKRGNQQIDFDEFCEFMGKLSHKQKSWNDFIKECFQAFDVSESGGITKKDFHYIMKEFGGIQDHQLIDSIFKEYDIDGDRVLDYDEFVFLCKNYLTEEDIA</sequence>
<dbReference type="SUPFAM" id="SSF47473">
    <property type="entry name" value="EF-hand"/>
    <property type="match status" value="1"/>
</dbReference>
<keyword evidence="1" id="KW-0479">Metal-binding</keyword>
<dbReference type="OrthoDB" id="429467at2759"/>
<reference evidence="6 7" key="1">
    <citation type="submission" date="2014-09" db="EMBL/GenBank/DDBJ databases">
        <authorList>
            <person name="Martin A.A."/>
        </authorList>
    </citation>
    <scope>NUCLEOTIDE SEQUENCE</scope>
    <source>
        <strain evidence="7">ED321</strain>
        <strain evidence="6">ED321 Heterogonic</strain>
    </source>
</reference>
<keyword evidence="2" id="KW-0677">Repeat</keyword>
<dbReference type="STRING" id="34506.A0A090LPU5"/>
<keyword evidence="3" id="KW-0106">Calcium</keyword>
<dbReference type="Pfam" id="PF13499">
    <property type="entry name" value="EF-hand_7"/>
    <property type="match status" value="2"/>
</dbReference>
<dbReference type="OMA" id="RECFAVF"/>
<dbReference type="eggNOG" id="KOG0027">
    <property type="taxonomic scope" value="Eukaryota"/>
</dbReference>
<dbReference type="Proteomes" id="UP000035682">
    <property type="component" value="Unplaced"/>
</dbReference>
<dbReference type="WormBase" id="SRAE_2000421800">
    <property type="protein sequence ID" value="SRP06058"/>
    <property type="gene ID" value="WBGene00264447"/>
</dbReference>
<feature type="domain" description="EF-hand" evidence="5">
    <location>
        <begin position="72"/>
        <end position="107"/>
    </location>
</feature>
<dbReference type="InterPro" id="IPR050230">
    <property type="entry name" value="CALM/Myosin/TropC-like"/>
</dbReference>
<keyword evidence="7" id="KW-1185">Reference proteome</keyword>
<dbReference type="PANTHER" id="PTHR23048">
    <property type="entry name" value="MYOSIN LIGHT CHAIN 1, 3"/>
    <property type="match status" value="1"/>
</dbReference>